<protein>
    <submittedName>
        <fullName evidence="1">Uncharacterized protein</fullName>
    </submittedName>
</protein>
<proteinExistence type="predicted"/>
<dbReference type="Proteomes" id="UP000279236">
    <property type="component" value="Unassembled WGS sequence"/>
</dbReference>
<dbReference type="AlphaFoldDB" id="A0A427XZA9"/>
<accession>A0A427XZA9</accession>
<keyword evidence="2" id="KW-1185">Reference proteome</keyword>
<comment type="caution">
    <text evidence="1">The sequence shown here is derived from an EMBL/GenBank/DDBJ whole genome shotgun (WGS) entry which is preliminary data.</text>
</comment>
<name>A0A427XZA9_9TREE</name>
<evidence type="ECO:0000313" key="1">
    <source>
        <dbReference type="EMBL" id="RSH84218.1"/>
    </source>
</evidence>
<gene>
    <name evidence="1" type="ORF">EHS24_005727</name>
</gene>
<reference evidence="1 2" key="1">
    <citation type="submission" date="2018-11" db="EMBL/GenBank/DDBJ databases">
        <title>Genome sequence of Apiotrichum porosum DSM 27194.</title>
        <authorList>
            <person name="Aliyu H."/>
            <person name="Gorte O."/>
            <person name="Ochsenreither K."/>
        </authorList>
    </citation>
    <scope>NUCLEOTIDE SEQUENCE [LARGE SCALE GENOMIC DNA]</scope>
    <source>
        <strain evidence="1 2">DSM 27194</strain>
    </source>
</reference>
<dbReference type="RefSeq" id="XP_028477666.1">
    <property type="nucleotide sequence ID" value="XM_028621214.1"/>
</dbReference>
<sequence>MPCNNPVLRELQDLVGLNRTNFVRAPRVKPGIQFPTKAHNPLLGILVLLFDGQDKHLSDDIVITDEPLTTTQIKAVVDGLVGHRRPYSLEQGIDGVSQQVIKAGNVFQRIKKLFPKLDEKLFSLLINWGDSSPGPIRHHKPLLKYTDRELDCLGCFTRLALAVHLGLMDKMQGVPRALAQRPAIWSGGPNTPAVIGYLFVSVPFYIEVWQAGKFIPPFRLRVHPNLVDPYHRHWLSKDRAMAETVFRAECARRGWDEEDAADKVHGFSYEFSRKWSDADPRARANKAIVWDEVVTYFDGHPMYVPHKGGRRGVHVGSTWYDIPSFDSYFWQEVHELHKIKVTNGRLLPADMDKHFPSLTYAYVYKRALWHNDEEEALGDIFTRIAGEEPTAEEFSNDDCSSDGK</sequence>
<dbReference type="EMBL" id="RSCE01000003">
    <property type="protein sequence ID" value="RSH84218.1"/>
    <property type="molecule type" value="Genomic_DNA"/>
</dbReference>
<organism evidence="1 2">
    <name type="scientific">Apiotrichum porosum</name>
    <dbReference type="NCBI Taxonomy" id="105984"/>
    <lineage>
        <taxon>Eukaryota</taxon>
        <taxon>Fungi</taxon>
        <taxon>Dikarya</taxon>
        <taxon>Basidiomycota</taxon>
        <taxon>Agaricomycotina</taxon>
        <taxon>Tremellomycetes</taxon>
        <taxon>Trichosporonales</taxon>
        <taxon>Trichosporonaceae</taxon>
        <taxon>Apiotrichum</taxon>
    </lineage>
</organism>
<dbReference type="GeneID" id="39590270"/>
<evidence type="ECO:0000313" key="2">
    <source>
        <dbReference type="Proteomes" id="UP000279236"/>
    </source>
</evidence>